<dbReference type="InterPro" id="IPR050835">
    <property type="entry name" value="ABC_transporter_sub-D"/>
</dbReference>
<feature type="transmembrane region" description="Helical" evidence="6">
    <location>
        <begin position="89"/>
        <end position="112"/>
    </location>
</feature>
<evidence type="ECO:0000313" key="8">
    <source>
        <dbReference type="Proteomes" id="UP000236333"/>
    </source>
</evidence>
<feature type="compositionally biased region" description="Basic and acidic residues" evidence="5">
    <location>
        <begin position="223"/>
        <end position="234"/>
    </location>
</feature>
<evidence type="ECO:0000256" key="1">
    <source>
        <dbReference type="ARBA" id="ARBA00022448"/>
    </source>
</evidence>
<dbReference type="PANTHER" id="PTHR11384">
    <property type="entry name" value="ATP-BINDING CASSETTE, SUB-FAMILY D MEMBER"/>
    <property type="match status" value="1"/>
</dbReference>
<dbReference type="EMBL" id="PGGS01000488">
    <property type="protein sequence ID" value="PNH03566.1"/>
    <property type="molecule type" value="Genomic_DNA"/>
</dbReference>
<dbReference type="OrthoDB" id="422637at2759"/>
<reference evidence="7 8" key="1">
    <citation type="journal article" date="2017" name="Mol. Biol. Evol.">
        <title>The 4-celled Tetrabaena socialis nuclear genome reveals the essential components for genetic control of cell number at the origin of multicellularity in the volvocine lineage.</title>
        <authorList>
            <person name="Featherston J."/>
            <person name="Arakaki Y."/>
            <person name="Hanschen E.R."/>
            <person name="Ferris P.J."/>
            <person name="Michod R.E."/>
            <person name="Olson B.J.S.C."/>
            <person name="Nozaki H."/>
            <person name="Durand P.M."/>
        </authorList>
    </citation>
    <scope>NUCLEOTIDE SEQUENCE [LARGE SCALE GENOMIC DNA]</scope>
    <source>
        <strain evidence="7 8">NIES-571</strain>
    </source>
</reference>
<accession>A0A2J7ZTH0</accession>
<keyword evidence="1" id="KW-0813">Transport</keyword>
<gene>
    <name evidence="7" type="ORF">TSOC_010379</name>
</gene>
<name>A0A2J7ZTH0_9CHLO</name>
<dbReference type="PANTHER" id="PTHR11384:SF55">
    <property type="entry name" value="ATP-BINDING CASSETTE TRANSPORTER"/>
    <property type="match status" value="1"/>
</dbReference>
<feature type="compositionally biased region" description="Basic residues" evidence="5">
    <location>
        <begin position="212"/>
        <end position="222"/>
    </location>
</feature>
<keyword evidence="2 6" id="KW-0812">Transmembrane</keyword>
<evidence type="ECO:0000256" key="4">
    <source>
        <dbReference type="ARBA" id="ARBA00023136"/>
    </source>
</evidence>
<protein>
    <submittedName>
        <fullName evidence="7">Uncharacterized protein</fullName>
    </submittedName>
</protein>
<feature type="transmembrane region" description="Helical" evidence="6">
    <location>
        <begin position="119"/>
        <end position="140"/>
    </location>
</feature>
<dbReference type="Proteomes" id="UP000236333">
    <property type="component" value="Unassembled WGS sequence"/>
</dbReference>
<organism evidence="7 8">
    <name type="scientific">Tetrabaena socialis</name>
    <dbReference type="NCBI Taxonomy" id="47790"/>
    <lineage>
        <taxon>Eukaryota</taxon>
        <taxon>Viridiplantae</taxon>
        <taxon>Chlorophyta</taxon>
        <taxon>core chlorophytes</taxon>
        <taxon>Chlorophyceae</taxon>
        <taxon>CS clade</taxon>
        <taxon>Chlamydomonadales</taxon>
        <taxon>Tetrabaenaceae</taxon>
        <taxon>Tetrabaena</taxon>
    </lineage>
</organism>
<sequence length="353" mass="38936">MVSVPLPALLRARVQSLQPLVRHRQPQRRRRSRRRLRLPPACLQPPARRRPVVAAAAAARLRCLLVALVAAMVAVAAGVPLAVVVAVPMIILIIRSVVVAGVVAAGVVTVLVRVIMPVVIMRVVIMVVVFLMLVVIMAAGPHSPHRIVVVLPAPATLPPIPAATTPAAMAVRLRHGPPRARTVVRRLVRLMHSHQRPHAAVHQVLPARQYGMRRRRQQRRRQREREQRPGEGGERVRVLGRLAAVLGVGAERIRWAALYDMWTGAYSYATILVPSLLTAPRWDEATSALDGPTEGRLYALIRKRVGCYVSVGHRMQLLQHHTHVLECLGGGQWRFGSSADYQRRMAASTGLHP</sequence>
<evidence type="ECO:0000256" key="6">
    <source>
        <dbReference type="SAM" id="Phobius"/>
    </source>
</evidence>
<keyword evidence="8" id="KW-1185">Reference proteome</keyword>
<comment type="caution">
    <text evidence="7">The sequence shown here is derived from an EMBL/GenBank/DDBJ whole genome shotgun (WGS) entry which is preliminary data.</text>
</comment>
<feature type="transmembrane region" description="Helical" evidence="6">
    <location>
        <begin position="63"/>
        <end position="83"/>
    </location>
</feature>
<proteinExistence type="predicted"/>
<dbReference type="AlphaFoldDB" id="A0A2J7ZTH0"/>
<keyword evidence="3 6" id="KW-1133">Transmembrane helix</keyword>
<evidence type="ECO:0000256" key="5">
    <source>
        <dbReference type="SAM" id="MobiDB-lite"/>
    </source>
</evidence>
<evidence type="ECO:0000256" key="3">
    <source>
        <dbReference type="ARBA" id="ARBA00022989"/>
    </source>
</evidence>
<keyword evidence="4 6" id="KW-0472">Membrane</keyword>
<evidence type="ECO:0000313" key="7">
    <source>
        <dbReference type="EMBL" id="PNH03566.1"/>
    </source>
</evidence>
<evidence type="ECO:0000256" key="2">
    <source>
        <dbReference type="ARBA" id="ARBA00022692"/>
    </source>
</evidence>
<feature type="region of interest" description="Disordered" evidence="5">
    <location>
        <begin position="212"/>
        <end position="234"/>
    </location>
</feature>